<dbReference type="EMBL" id="GAMC01020835">
    <property type="protein sequence ID" value="JAB85720.1"/>
    <property type="molecule type" value="mRNA"/>
</dbReference>
<dbReference type="OrthoDB" id="7965507at2759"/>
<organism evidence="2">
    <name type="scientific">Ceratitis capitata</name>
    <name type="common">Mediterranean fruit fly</name>
    <name type="synonym">Tephritis capitata</name>
    <dbReference type="NCBI Taxonomy" id="7213"/>
    <lineage>
        <taxon>Eukaryota</taxon>
        <taxon>Metazoa</taxon>
        <taxon>Ecdysozoa</taxon>
        <taxon>Arthropoda</taxon>
        <taxon>Hexapoda</taxon>
        <taxon>Insecta</taxon>
        <taxon>Pterygota</taxon>
        <taxon>Neoptera</taxon>
        <taxon>Endopterygota</taxon>
        <taxon>Diptera</taxon>
        <taxon>Brachycera</taxon>
        <taxon>Muscomorpha</taxon>
        <taxon>Tephritoidea</taxon>
        <taxon>Tephritidae</taxon>
        <taxon>Ceratitis</taxon>
        <taxon>Ceratitis</taxon>
    </lineage>
</organism>
<evidence type="ECO:0000256" key="1">
    <source>
        <dbReference type="SAM" id="Coils"/>
    </source>
</evidence>
<dbReference type="RefSeq" id="XP_004529582.2">
    <property type="nucleotide sequence ID" value="XM_004529525.3"/>
</dbReference>
<reference evidence="2" key="2">
    <citation type="journal article" date="2014" name="BMC Genomics">
        <title>A genomic perspective to assessing quality of mass-reared SIT flies used in Mediterranean fruit fly (Ceratitis capitata) eradication in California.</title>
        <authorList>
            <person name="Calla B."/>
            <person name="Hall B."/>
            <person name="Hou S."/>
            <person name="Geib S.M."/>
        </authorList>
    </citation>
    <scope>NUCLEOTIDE SEQUENCE</scope>
</reference>
<dbReference type="GeneID" id="101458642"/>
<accession>W8ACS9</accession>
<feature type="coiled-coil region" evidence="1">
    <location>
        <begin position="154"/>
        <end position="181"/>
    </location>
</feature>
<dbReference type="KEGG" id="ccat:101458642"/>
<proteinExistence type="evidence at transcript level"/>
<dbReference type="AlphaFoldDB" id="W8ACS9"/>
<keyword evidence="1" id="KW-0175">Coiled coil</keyword>
<sequence length="383" mass="45326">MNYNKYKNPVLRHSTLSTIHFLAEPFEVEQEIKEEITQDNTFHKHKVFAVYHIMMLLLSSIELRLFVLDVKTPLHIAVVMPHNIFMWTKDAWSERFQYGSAWIRQLPGLVSNAWLEQRKEQVSLRQLKDLILSLLVSYIDKKRKEDAYKMLISVQEYQNLEETLSEELEEQTSRFKNIKHEKKAFDQCVQSILRIRQIYARKKLEQILILKMKERYNTGYNEATEKQATLECVCAENKLSKQIENTKKSIESDDYISVCRRDVYHNNIEILHRKIDELQGRFANEQMKLNNQSQLLRNKLHKMKTNTTYFKERLQLYRAAVGEFQAGKINDFRVLRNKLEALANKKALLIADKTLDPNFVVKREKSLFRFGGSASRISKNMSN</sequence>
<protein>
    <submittedName>
        <fullName evidence="2">Uncharacterized protein</fullName>
    </submittedName>
</protein>
<dbReference type="EMBL" id="GAMC01020832">
    <property type="protein sequence ID" value="JAB85723.1"/>
    <property type="molecule type" value="mRNA"/>
</dbReference>
<evidence type="ECO:0000313" key="2">
    <source>
        <dbReference type="EMBL" id="JAB85720.1"/>
    </source>
</evidence>
<reference evidence="2" key="1">
    <citation type="submission" date="2013-07" db="EMBL/GenBank/DDBJ databases">
        <authorList>
            <person name="Geib S."/>
        </authorList>
    </citation>
    <scope>NUCLEOTIDE SEQUENCE</scope>
</reference>
<name>W8ACS9_CERCA</name>